<sequence>MEVTKFAGDPKEYWRFSTRFKDQVLSQPIGESKKLSRLMQYLDGKAKEAVEDCEGMGDGALQEALNVIETRFGQPYMIVDASIGSLVKGRTSIVEMEKVYRN</sequence>
<gene>
    <name evidence="1" type="ORF">PACLA_8A062000</name>
</gene>
<accession>A0A7D9IMX6</accession>
<dbReference type="AlphaFoldDB" id="A0A7D9IMX6"/>
<organism evidence="1 2">
    <name type="scientific">Paramuricea clavata</name>
    <name type="common">Red gorgonian</name>
    <name type="synonym">Violescent sea-whip</name>
    <dbReference type="NCBI Taxonomy" id="317549"/>
    <lineage>
        <taxon>Eukaryota</taxon>
        <taxon>Metazoa</taxon>
        <taxon>Cnidaria</taxon>
        <taxon>Anthozoa</taxon>
        <taxon>Octocorallia</taxon>
        <taxon>Malacalcyonacea</taxon>
        <taxon>Plexauridae</taxon>
        <taxon>Paramuricea</taxon>
    </lineage>
</organism>
<dbReference type="Proteomes" id="UP001152795">
    <property type="component" value="Unassembled WGS sequence"/>
</dbReference>
<dbReference type="InterPro" id="IPR005312">
    <property type="entry name" value="DUF1759"/>
</dbReference>
<dbReference type="PANTHER" id="PTHR47331">
    <property type="entry name" value="PHD-TYPE DOMAIN-CONTAINING PROTEIN"/>
    <property type="match status" value="1"/>
</dbReference>
<protein>
    <submittedName>
        <fullName evidence="1">Uncharacterized protein</fullName>
    </submittedName>
</protein>
<evidence type="ECO:0000313" key="1">
    <source>
        <dbReference type="EMBL" id="CAB4009253.1"/>
    </source>
</evidence>
<dbReference type="EMBL" id="CACRXK020006388">
    <property type="protein sequence ID" value="CAB4009253.1"/>
    <property type="molecule type" value="Genomic_DNA"/>
</dbReference>
<evidence type="ECO:0000313" key="2">
    <source>
        <dbReference type="Proteomes" id="UP001152795"/>
    </source>
</evidence>
<keyword evidence="2" id="KW-1185">Reference proteome</keyword>
<proteinExistence type="predicted"/>
<dbReference type="Pfam" id="PF03564">
    <property type="entry name" value="DUF1759"/>
    <property type="match status" value="1"/>
</dbReference>
<reference evidence="1" key="1">
    <citation type="submission" date="2020-04" db="EMBL/GenBank/DDBJ databases">
        <authorList>
            <person name="Alioto T."/>
            <person name="Alioto T."/>
            <person name="Gomez Garrido J."/>
        </authorList>
    </citation>
    <scope>NUCLEOTIDE SEQUENCE</scope>
    <source>
        <strain evidence="1">A484AB</strain>
    </source>
</reference>
<comment type="caution">
    <text evidence="1">The sequence shown here is derived from an EMBL/GenBank/DDBJ whole genome shotgun (WGS) entry which is preliminary data.</text>
</comment>
<dbReference type="OrthoDB" id="10068075at2759"/>
<name>A0A7D9IMX6_PARCT</name>